<dbReference type="InterPro" id="IPR013320">
    <property type="entry name" value="ConA-like_dom_sf"/>
</dbReference>
<dbReference type="PROSITE" id="PS50188">
    <property type="entry name" value="B302_SPRY"/>
    <property type="match status" value="1"/>
</dbReference>
<dbReference type="Pfam" id="PF17776">
    <property type="entry name" value="NLRC4_HD2"/>
    <property type="match status" value="1"/>
</dbReference>
<dbReference type="PRINTS" id="PR01407">
    <property type="entry name" value="BUTYPHLNCDUF"/>
</dbReference>
<evidence type="ECO:0000256" key="4">
    <source>
        <dbReference type="ARBA" id="ARBA00022737"/>
    </source>
</evidence>
<keyword evidence="3" id="KW-0433">Leucine-rich repeat</keyword>
<evidence type="ECO:0000256" key="2">
    <source>
        <dbReference type="ARBA" id="ARBA00022490"/>
    </source>
</evidence>
<evidence type="ECO:0000313" key="10">
    <source>
        <dbReference type="EMBL" id="KAK7926060.1"/>
    </source>
</evidence>
<comment type="subcellular location">
    <subcellularLocation>
        <location evidence="1">Cytoplasm</location>
    </subcellularLocation>
</comment>
<dbReference type="PANTHER" id="PTHR24106">
    <property type="entry name" value="NACHT, LRR AND CARD DOMAINS-CONTAINING"/>
    <property type="match status" value="1"/>
</dbReference>
<dbReference type="GO" id="GO:0005524">
    <property type="term" value="F:ATP binding"/>
    <property type="evidence" value="ECO:0007669"/>
    <property type="project" value="UniProtKB-KW"/>
</dbReference>
<dbReference type="InterPro" id="IPR043136">
    <property type="entry name" value="B30.2/SPRY_sf"/>
</dbReference>
<comment type="caution">
    <text evidence="10">The sequence shown here is derived from an EMBL/GenBank/DDBJ whole genome shotgun (WGS) entry which is preliminary data.</text>
</comment>
<evidence type="ECO:0000256" key="7">
    <source>
        <dbReference type="SAM" id="MobiDB-lite"/>
    </source>
</evidence>
<protein>
    <recommendedName>
        <fullName evidence="12">B30.2/SPRY domain-containing protein</fullName>
    </recommendedName>
</protein>
<keyword evidence="2" id="KW-0963">Cytoplasm</keyword>
<dbReference type="Pfam" id="PF17779">
    <property type="entry name" value="WHD_NOD2"/>
    <property type="match status" value="1"/>
</dbReference>
<dbReference type="SMART" id="SM01288">
    <property type="entry name" value="FISNA"/>
    <property type="match status" value="1"/>
</dbReference>
<feature type="domain" description="NACHT" evidence="9">
    <location>
        <begin position="460"/>
        <end position="544"/>
    </location>
</feature>
<dbReference type="SMART" id="SM00449">
    <property type="entry name" value="SPRY"/>
    <property type="match status" value="1"/>
</dbReference>
<evidence type="ECO:0000259" key="9">
    <source>
        <dbReference type="PROSITE" id="PS50837"/>
    </source>
</evidence>
<dbReference type="Gene3D" id="3.40.50.300">
    <property type="entry name" value="P-loop containing nucleotide triphosphate hydrolases"/>
    <property type="match status" value="1"/>
</dbReference>
<keyword evidence="4" id="KW-0677">Repeat</keyword>
<reference evidence="11" key="1">
    <citation type="submission" date="2024-04" db="EMBL/GenBank/DDBJ databases">
        <title>Salinicola lusitanus LLJ914,a marine bacterium isolated from the Okinawa Trough.</title>
        <authorList>
            <person name="Li J."/>
        </authorList>
    </citation>
    <scope>NUCLEOTIDE SEQUENCE [LARGE SCALE GENOMIC DNA]</scope>
</reference>
<dbReference type="Pfam" id="PF00622">
    <property type="entry name" value="SPRY"/>
    <property type="match status" value="1"/>
</dbReference>
<dbReference type="InterPro" id="IPR003879">
    <property type="entry name" value="Butyrophylin_SPRY"/>
</dbReference>
<dbReference type="InterPro" id="IPR001870">
    <property type="entry name" value="B30.2/SPRY"/>
</dbReference>
<proteinExistence type="predicted"/>
<dbReference type="InterPro" id="IPR007111">
    <property type="entry name" value="NACHT_NTPase"/>
</dbReference>
<name>A0AAW0PRK2_9GOBI</name>
<accession>A0AAW0PRK2</accession>
<feature type="domain" description="B30.2/SPRY" evidence="8">
    <location>
        <begin position="1041"/>
        <end position="1239"/>
    </location>
</feature>
<evidence type="ECO:0000256" key="5">
    <source>
        <dbReference type="ARBA" id="ARBA00022741"/>
    </source>
</evidence>
<dbReference type="SUPFAM" id="SSF52047">
    <property type="entry name" value="RNI-like"/>
    <property type="match status" value="1"/>
</dbReference>
<dbReference type="InterPro" id="IPR027417">
    <property type="entry name" value="P-loop_NTPase"/>
</dbReference>
<gene>
    <name evidence="10" type="ORF">WMY93_008370</name>
</gene>
<evidence type="ECO:0000256" key="6">
    <source>
        <dbReference type="ARBA" id="ARBA00022840"/>
    </source>
</evidence>
<dbReference type="SUPFAM" id="SSF49899">
    <property type="entry name" value="Concanavalin A-like lectins/glucanases"/>
    <property type="match status" value="1"/>
</dbReference>
<dbReference type="Pfam" id="PF05729">
    <property type="entry name" value="NACHT"/>
    <property type="match status" value="1"/>
</dbReference>
<dbReference type="PROSITE" id="PS50837">
    <property type="entry name" value="NACHT"/>
    <property type="match status" value="1"/>
</dbReference>
<dbReference type="Proteomes" id="UP001460270">
    <property type="component" value="Unassembled WGS sequence"/>
</dbReference>
<evidence type="ECO:0000313" key="11">
    <source>
        <dbReference type="Proteomes" id="UP001460270"/>
    </source>
</evidence>
<evidence type="ECO:0000256" key="1">
    <source>
        <dbReference type="ARBA" id="ARBA00004496"/>
    </source>
</evidence>
<dbReference type="EMBL" id="JBBPFD010000005">
    <property type="protein sequence ID" value="KAK7926060.1"/>
    <property type="molecule type" value="Genomic_DNA"/>
</dbReference>
<sequence length="1293" mass="145955">MERERCFDLENNERGEPENLDQTLDQIPEQTLEQTLVLLAPHLRSWTSGELLRGSVLIRRKKEHQPDLSQVKKSQRSVGRLTYPGNNRKVSSKAIRIHLNSREYNECTRPLQILSADHIPRRGRSGSLDPSCLSLKSDGSVGRDIGTSGKTKGPSPAVSMRSDCSIGRDIDLRRSCLSLKSDGSVGRDIDFRGKTEGPSPAVSMKSHCSIGRDIDLRVLEKSEKLNTHLNGFRRSSENMDPSSLSLKSAGSIGRDIDFRRKTQGPSPAVSMRSDCSIGRDIDLREKPWRSDDPSCRQDLSQLKHIFKRLEEDIVVFVKEQLEKFHRVLASDYPECSESEEEQSSREAVLNITLSFLRRMNQETLAERLHSRSSVGLYGGKLKRRLKQKFSCVSEGISKASRPSLLKQMYTELHVTEAGAADVNQEHEVRLIQAASRKPAESSVSCEDIFKTRPGSGKSVRTVLTRGVAGIGKTVLTQKFGLDWAEGKASQELHLLFPFTFRELNVLRDTQFSLVELLRHFFGSSKALYRFEDLQVLFIFDGLDECRLPLDFAQTQVLTDPTESVSVDVLLIPEECISMVTEVRGFTDSQKEQYFRMRFRDEATAIISHIRTSPCLHIMCHLPIFCWILSTVLQHVMESSDSDQLPHTLTQMYIHFLVVQAKVKSLKYEAYSETEPIWTPESREMVQALGKLAFEQLLRGNLIFYESDLQECGLDAAAASVYSGVFTQVFREEPGLYQDKVYCFVHLSVQEFLAALHVHLRFYNSGENLLDFKNTQLVHLSKPKLKHKTKGILFRKSSDSKLETPQPTFDAAVEKCKPAIVFYQFAVDQALQSPNGHLDMFLRFLLGLSLESNRSLLKGLQSQGGNGSPTNQETVSYIREKLNKSASAASSLNLLHCLNELNDPSLLETVQNYLREGTLTDYEVLPSDWSAVAFILLFSDSNLDEFDLRHYSRSETVLFKLLPVVDASSRAMYYFLLENNCNVRMLSGCLVSERGGAALAEALSSAYSCLTELDLSYNHPGPSAELLTTLRDDPHCPLDSLRLDPAGQQWMVPGLWKYFCDVSLNPHRTHSSLSLSPDGRRVTCASRFHALTHPGSGALRVFSSTALTGRCYWEVDWEVDGDLDWNGSAVEIRLSLGEEEGKSGRNRESWSLRCSDGNYSVHHDNRDRFLSVCPSCPSSGRVGVFLDSEAGDLSFYDVLSDGELCHLHTFSSTFMQPLFPGFTLGLVPLCLWWNRAAQESRNQLQRHLHDKQHADSQGRKVFKDDSKRVYLRDILLKLKDIFCFHFDTLEGFFT</sequence>
<keyword evidence="5" id="KW-0547">Nucleotide-binding</keyword>
<dbReference type="Pfam" id="PF14484">
    <property type="entry name" value="FISNA"/>
    <property type="match status" value="1"/>
</dbReference>
<dbReference type="InterPro" id="IPR003877">
    <property type="entry name" value="SPRY_dom"/>
</dbReference>
<dbReference type="InterPro" id="IPR041075">
    <property type="entry name" value="NOD1/2_WH"/>
</dbReference>
<organism evidence="10 11">
    <name type="scientific">Mugilogobius chulae</name>
    <name type="common">yellowstripe goby</name>
    <dbReference type="NCBI Taxonomy" id="88201"/>
    <lineage>
        <taxon>Eukaryota</taxon>
        <taxon>Metazoa</taxon>
        <taxon>Chordata</taxon>
        <taxon>Craniata</taxon>
        <taxon>Vertebrata</taxon>
        <taxon>Euteleostomi</taxon>
        <taxon>Actinopterygii</taxon>
        <taxon>Neopterygii</taxon>
        <taxon>Teleostei</taxon>
        <taxon>Neoteleostei</taxon>
        <taxon>Acanthomorphata</taxon>
        <taxon>Gobiaria</taxon>
        <taxon>Gobiiformes</taxon>
        <taxon>Gobioidei</taxon>
        <taxon>Gobiidae</taxon>
        <taxon>Gobionellinae</taxon>
        <taxon>Mugilogobius</taxon>
    </lineage>
</organism>
<dbReference type="InterPro" id="IPR041267">
    <property type="entry name" value="NLRP_HD2"/>
</dbReference>
<dbReference type="Gene3D" id="3.80.10.10">
    <property type="entry name" value="Ribonuclease Inhibitor"/>
    <property type="match status" value="1"/>
</dbReference>
<keyword evidence="6" id="KW-0067">ATP-binding</keyword>
<dbReference type="Gene3D" id="2.60.120.920">
    <property type="match status" value="1"/>
</dbReference>
<dbReference type="GO" id="GO:0005737">
    <property type="term" value="C:cytoplasm"/>
    <property type="evidence" value="ECO:0007669"/>
    <property type="project" value="UniProtKB-SubCell"/>
</dbReference>
<feature type="region of interest" description="Disordered" evidence="7">
    <location>
        <begin position="139"/>
        <end position="162"/>
    </location>
</feature>
<dbReference type="InterPro" id="IPR051261">
    <property type="entry name" value="NLR"/>
</dbReference>
<dbReference type="InterPro" id="IPR029495">
    <property type="entry name" value="NACHT-assoc"/>
</dbReference>
<evidence type="ECO:0000256" key="3">
    <source>
        <dbReference type="ARBA" id="ARBA00022614"/>
    </source>
</evidence>
<evidence type="ECO:0000259" key="8">
    <source>
        <dbReference type="PROSITE" id="PS50188"/>
    </source>
</evidence>
<dbReference type="InterPro" id="IPR032675">
    <property type="entry name" value="LRR_dom_sf"/>
</dbReference>
<evidence type="ECO:0008006" key="12">
    <source>
        <dbReference type="Google" id="ProtNLM"/>
    </source>
</evidence>
<keyword evidence="11" id="KW-1185">Reference proteome</keyword>